<protein>
    <recommendedName>
        <fullName evidence="3">Antibiotic biosynthesis monooxygenase</fullName>
    </recommendedName>
</protein>
<accession>A0ABP8BS88</accession>
<keyword evidence="2" id="KW-1185">Reference proteome</keyword>
<dbReference type="Gene3D" id="3.30.70.100">
    <property type="match status" value="2"/>
</dbReference>
<dbReference type="InterPro" id="IPR011008">
    <property type="entry name" value="Dimeric_a/b-barrel"/>
</dbReference>
<evidence type="ECO:0008006" key="3">
    <source>
        <dbReference type="Google" id="ProtNLM"/>
    </source>
</evidence>
<name>A0ABP8BS88_9ACTN</name>
<comment type="caution">
    <text evidence="1">The sequence shown here is derived from an EMBL/GenBank/DDBJ whole genome shotgun (WGS) entry which is preliminary data.</text>
</comment>
<evidence type="ECO:0000313" key="2">
    <source>
        <dbReference type="Proteomes" id="UP001501710"/>
    </source>
</evidence>
<dbReference type="SUPFAM" id="SSF54909">
    <property type="entry name" value="Dimeric alpha+beta barrel"/>
    <property type="match status" value="2"/>
</dbReference>
<organism evidence="1 2">
    <name type="scientific">Actinomadura meridiana</name>
    <dbReference type="NCBI Taxonomy" id="559626"/>
    <lineage>
        <taxon>Bacteria</taxon>
        <taxon>Bacillati</taxon>
        <taxon>Actinomycetota</taxon>
        <taxon>Actinomycetes</taxon>
        <taxon>Streptosporangiales</taxon>
        <taxon>Thermomonosporaceae</taxon>
        <taxon>Actinomadura</taxon>
    </lineage>
</organism>
<evidence type="ECO:0000313" key="1">
    <source>
        <dbReference type="EMBL" id="GAA4224526.1"/>
    </source>
</evidence>
<reference evidence="2" key="1">
    <citation type="journal article" date="2019" name="Int. J. Syst. Evol. Microbiol.">
        <title>The Global Catalogue of Microorganisms (GCM) 10K type strain sequencing project: providing services to taxonomists for standard genome sequencing and annotation.</title>
        <authorList>
            <consortium name="The Broad Institute Genomics Platform"/>
            <consortium name="The Broad Institute Genome Sequencing Center for Infectious Disease"/>
            <person name="Wu L."/>
            <person name="Ma J."/>
        </authorList>
    </citation>
    <scope>NUCLEOTIDE SEQUENCE [LARGE SCALE GENOMIC DNA]</scope>
    <source>
        <strain evidence="2">JCM 17440</strain>
    </source>
</reference>
<gene>
    <name evidence="1" type="ORF">GCM10022254_04160</name>
</gene>
<dbReference type="Proteomes" id="UP001501710">
    <property type="component" value="Unassembled WGS sequence"/>
</dbReference>
<dbReference type="RefSeq" id="WP_344888652.1">
    <property type="nucleotide sequence ID" value="NZ_BAABAS010000003.1"/>
</dbReference>
<proteinExistence type="predicted"/>
<dbReference type="EMBL" id="BAABAS010000003">
    <property type="protein sequence ID" value="GAA4224526.1"/>
    <property type="molecule type" value="Genomic_DNA"/>
</dbReference>
<sequence length="231" mass="26101">MPILSPRDSCLTVLNLFTTDSRDKQDRLLQEMRTIVNAAAYEGWISSTVHSGSDKPGTANLIQWRGEGDVHRRYAGDEFRHRTVPLFEEMTTSIRLLRTEVAFTGRHPSNGGATEVSPDRDDHTVIELFGVERENLADLVSVLERSHDWLVDEPGYRSLSVLRGVGAVGLDGDFAVRYSQWDGEGSYEAFRSRPDAEWSAARTETRDKLRSLATFLEWNTYRVVHTRSAGQ</sequence>